<dbReference type="EMBL" id="SHNO01000001">
    <property type="protein sequence ID" value="MCX2977656.1"/>
    <property type="molecule type" value="Genomic_DNA"/>
</dbReference>
<reference evidence="2" key="1">
    <citation type="submission" date="2019-02" db="EMBL/GenBank/DDBJ databases">
        <authorList>
            <person name="Li S.-H."/>
        </authorList>
    </citation>
    <scope>NUCLEOTIDE SEQUENCE</scope>
    <source>
        <strain evidence="2">IMCC11814</strain>
    </source>
</reference>
<dbReference type="InterPro" id="IPR036291">
    <property type="entry name" value="NAD(P)-bd_dom_sf"/>
</dbReference>
<evidence type="ECO:0000313" key="3">
    <source>
        <dbReference type="Proteomes" id="UP001143304"/>
    </source>
</evidence>
<gene>
    <name evidence="2" type="ORF">EYC82_09850</name>
</gene>
<sequence>MKLTLFGATGDLGNECLSQGLIAGHDITVLVRNPDKISPDIAERVTVVQGDGLVREDVSIALPAETEAVLFAVGIDEKTSPKNLCTDVTQNILSVMRERGISRLVWCGGGSNFRPEDEITLGARFVRWYANRFLSHRHTDKEHQLHLLDNSLDIDWVGIRPLQMKKGTRRGTYRIGFLRFSGLSSISFADCAHAMLQMLDNDKWLRKAPIIQY</sequence>
<keyword evidence="3" id="KW-1185">Reference proteome</keyword>
<comment type="caution">
    <text evidence="2">The sequence shown here is derived from an EMBL/GenBank/DDBJ whole genome shotgun (WGS) entry which is preliminary data.</text>
</comment>
<dbReference type="Gene3D" id="3.40.50.720">
    <property type="entry name" value="NAD(P)-binding Rossmann-like Domain"/>
    <property type="match status" value="1"/>
</dbReference>
<evidence type="ECO:0000313" key="2">
    <source>
        <dbReference type="EMBL" id="MCX2977656.1"/>
    </source>
</evidence>
<evidence type="ECO:0000259" key="1">
    <source>
        <dbReference type="Pfam" id="PF13460"/>
    </source>
</evidence>
<organism evidence="2 3">
    <name type="scientific">Candidatus Marimicrobium litorale</name>
    <dbReference type="NCBI Taxonomy" id="2518991"/>
    <lineage>
        <taxon>Bacteria</taxon>
        <taxon>Pseudomonadati</taxon>
        <taxon>Pseudomonadota</taxon>
        <taxon>Gammaproteobacteria</taxon>
        <taxon>Cellvibrionales</taxon>
        <taxon>Halieaceae</taxon>
        <taxon>Marimicrobium</taxon>
    </lineage>
</organism>
<dbReference type="Proteomes" id="UP001143304">
    <property type="component" value="Unassembled WGS sequence"/>
</dbReference>
<accession>A0ABT3T756</accession>
<protein>
    <recommendedName>
        <fullName evidence="1">NAD(P)-binding domain-containing protein</fullName>
    </recommendedName>
</protein>
<dbReference type="InterPro" id="IPR051606">
    <property type="entry name" value="Polyketide_Oxido-like"/>
</dbReference>
<dbReference type="PANTHER" id="PTHR43355">
    <property type="entry name" value="FLAVIN REDUCTASE (NADPH)"/>
    <property type="match status" value="1"/>
</dbReference>
<dbReference type="SUPFAM" id="SSF51735">
    <property type="entry name" value="NAD(P)-binding Rossmann-fold domains"/>
    <property type="match status" value="1"/>
</dbReference>
<dbReference type="PANTHER" id="PTHR43355:SF2">
    <property type="entry name" value="FLAVIN REDUCTASE (NADPH)"/>
    <property type="match status" value="1"/>
</dbReference>
<dbReference type="Pfam" id="PF13460">
    <property type="entry name" value="NAD_binding_10"/>
    <property type="match status" value="1"/>
</dbReference>
<dbReference type="InterPro" id="IPR016040">
    <property type="entry name" value="NAD(P)-bd_dom"/>
</dbReference>
<feature type="domain" description="NAD(P)-binding" evidence="1">
    <location>
        <begin position="7"/>
        <end position="201"/>
    </location>
</feature>
<name>A0ABT3T756_9GAMM</name>
<dbReference type="RefSeq" id="WP_279249366.1">
    <property type="nucleotide sequence ID" value="NZ_SHNO01000001.1"/>
</dbReference>
<proteinExistence type="predicted"/>